<evidence type="ECO:0000256" key="2">
    <source>
        <dbReference type="ARBA" id="ARBA00022741"/>
    </source>
</evidence>
<dbReference type="SUPFAM" id="SSF52029">
    <property type="entry name" value="GroEL apical domain-like"/>
    <property type="match status" value="1"/>
</dbReference>
<dbReference type="InterPro" id="IPR027409">
    <property type="entry name" value="GroEL-like_apical_dom_sf"/>
</dbReference>
<dbReference type="RefSeq" id="XP_023666691.1">
    <property type="nucleotide sequence ID" value="XM_023810923.2"/>
</dbReference>
<dbReference type="PANTHER" id="PTHR14667:SF2">
    <property type="entry name" value="BARDET-BIEDL SYNDROME 10 PROTEIN"/>
    <property type="match status" value="1"/>
</dbReference>
<dbReference type="PRINTS" id="PR00304">
    <property type="entry name" value="TCOMPLEXTCP1"/>
</dbReference>
<dbReference type="InterPro" id="IPR027410">
    <property type="entry name" value="TCP-1-like_intermed_sf"/>
</dbReference>
<dbReference type="GO" id="GO:0005524">
    <property type="term" value="F:ATP binding"/>
    <property type="evidence" value="ECO:0007669"/>
    <property type="project" value="UniProtKB-KW"/>
</dbReference>
<organism evidence="7 8">
    <name type="scientific">Paramormyrops kingsleyae</name>
    <dbReference type="NCBI Taxonomy" id="1676925"/>
    <lineage>
        <taxon>Eukaryota</taxon>
        <taxon>Metazoa</taxon>
        <taxon>Chordata</taxon>
        <taxon>Craniata</taxon>
        <taxon>Vertebrata</taxon>
        <taxon>Euteleostomi</taxon>
        <taxon>Actinopterygii</taxon>
        <taxon>Neopterygii</taxon>
        <taxon>Teleostei</taxon>
        <taxon>Osteoglossocephala</taxon>
        <taxon>Osteoglossomorpha</taxon>
        <taxon>Osteoglossiformes</taxon>
        <taxon>Mormyridae</taxon>
        <taxon>Paramormyrops</taxon>
    </lineage>
</organism>
<dbReference type="Gene3D" id="3.50.7.10">
    <property type="entry name" value="GroEL"/>
    <property type="match status" value="1"/>
</dbReference>
<dbReference type="Ensembl" id="ENSPKIT00000040591.1">
    <property type="protein sequence ID" value="ENSPKIP00000016109.1"/>
    <property type="gene ID" value="ENSPKIG00000002580.1"/>
</dbReference>
<reference evidence="7" key="1">
    <citation type="submission" date="2025-08" db="UniProtKB">
        <authorList>
            <consortium name="Ensembl"/>
        </authorList>
    </citation>
    <scope>IDENTIFICATION</scope>
</reference>
<name>A0A3B3RCP3_9TELE</name>
<dbReference type="GeneID" id="111843385"/>
<dbReference type="GO" id="GO:0051131">
    <property type="term" value="P:chaperone-mediated protein complex assembly"/>
    <property type="evidence" value="ECO:0007669"/>
    <property type="project" value="InterPro"/>
</dbReference>
<dbReference type="STRING" id="1676925.ENSPKIP00000016109"/>
<comment type="similarity">
    <text evidence="1 5">Belongs to the TCP-1 chaperonin family.</text>
</comment>
<evidence type="ECO:0000256" key="1">
    <source>
        <dbReference type="ARBA" id="ARBA00008020"/>
    </source>
</evidence>
<feature type="region of interest" description="Disordered" evidence="6">
    <location>
        <begin position="657"/>
        <end position="679"/>
    </location>
</feature>
<dbReference type="Proteomes" id="UP000261540">
    <property type="component" value="Unplaced"/>
</dbReference>
<protein>
    <submittedName>
        <fullName evidence="7">Bardet-Biedl syndrome 10</fullName>
    </submittedName>
</protein>
<dbReference type="AlphaFoldDB" id="A0A3B3RCP3"/>
<reference evidence="7" key="2">
    <citation type="submission" date="2025-09" db="UniProtKB">
        <authorList>
            <consortium name="Ensembl"/>
        </authorList>
    </citation>
    <scope>IDENTIFICATION</scope>
</reference>
<dbReference type="Pfam" id="PF00118">
    <property type="entry name" value="Cpn60_TCP1"/>
    <property type="match status" value="1"/>
</dbReference>
<dbReference type="GO" id="GO:0140662">
    <property type="term" value="F:ATP-dependent protein folding chaperone"/>
    <property type="evidence" value="ECO:0007669"/>
    <property type="project" value="InterPro"/>
</dbReference>
<dbReference type="InterPro" id="IPR002423">
    <property type="entry name" value="Cpn60/GroEL/TCP-1"/>
</dbReference>
<dbReference type="InterPro" id="IPR017998">
    <property type="entry name" value="Chaperone_TCP-1"/>
</dbReference>
<accession>A0A3B3RCP3</accession>
<dbReference type="PANTHER" id="PTHR14667">
    <property type="entry name" value="BARDET-BIEDL SYNDROME 10 PROTEIN"/>
    <property type="match status" value="1"/>
</dbReference>
<evidence type="ECO:0000256" key="4">
    <source>
        <dbReference type="ARBA" id="ARBA00023186"/>
    </source>
</evidence>
<sequence>MKGVQPAPLGALVQVAEALEDVVRRCVGPRGGQVFFTKDTGEALITREGRRILTALQLDHPVARALVGCVSAHCVATGDGAKSFILLLAALLRGIRATGGSPVAGWRSSGQTDPCGRLEARRSACQLLSFQTQVLDAVVKEHVAPHATSLFSHTSPAEARRALRLLLEAFFRGRAGQVHCGLLAEMACDFYHRWNCERDRVGTLRMIRDHFPELHTSVTGFPTSKSRILQGLVLHRDLTVYCPAEGPTKAAVLHTALQPLLTEADSTLIISSSHQFHGWGTWVAGQVEQNVASLENLQVKLLLSAVKQTDLVLYHAKKAGMSVVECLDMEELSLFCRLSGVLPLTDLADLVDNAHVASVTFCQPVVLGSRRYTHVGIPEGRDFLPHCLVLCGPAEGLTNQCVSAFGDAIRVMQRVCEPVRCQHRHMGKRGNINLPSSLEKSPSSQNETEMGTMKITAIISQDIPGVLKDSYMGLEWPTHATKRENILVENRYTPDLNISIQGHDSAETTVGGGQKTSDMTASVKENLFYSNTLIEPGAVLPAGGAFEFLLHHYLLKYTSRTHCPDTQAACRLVAEALLSLPRQVYAHSGTGGHFLKVYTSFVSRIQSGEPARPVSLGPEGLESVACKYDLLVSVLQCLGRLLSVDAIIHTTALRVADQAREEDEDEDDLSVRAPRLCQH</sequence>
<evidence type="ECO:0000256" key="3">
    <source>
        <dbReference type="ARBA" id="ARBA00022840"/>
    </source>
</evidence>
<dbReference type="RefSeq" id="XP_072566281.1">
    <property type="nucleotide sequence ID" value="XM_072710180.1"/>
</dbReference>
<keyword evidence="3 5" id="KW-0067">ATP-binding</keyword>
<keyword evidence="4 5" id="KW-0143">Chaperone</keyword>
<dbReference type="GeneTree" id="ENSGT00390000002417"/>
<dbReference type="InterPro" id="IPR027413">
    <property type="entry name" value="GROEL-like_equatorial_sf"/>
</dbReference>
<evidence type="ECO:0000313" key="8">
    <source>
        <dbReference type="Proteomes" id="UP000261540"/>
    </source>
</evidence>
<dbReference type="OrthoDB" id="9393833at2759"/>
<keyword evidence="8" id="KW-1185">Reference proteome</keyword>
<dbReference type="Gene3D" id="1.10.560.10">
    <property type="entry name" value="GroEL-like equatorial domain"/>
    <property type="match status" value="2"/>
</dbReference>
<keyword evidence="2 5" id="KW-0547">Nucleotide-binding</keyword>
<dbReference type="SUPFAM" id="SSF48592">
    <property type="entry name" value="GroEL equatorial domain-like"/>
    <property type="match status" value="1"/>
</dbReference>
<dbReference type="Gene3D" id="3.30.260.10">
    <property type="entry name" value="TCP-1-like chaperonin intermediate domain"/>
    <property type="match status" value="1"/>
</dbReference>
<evidence type="ECO:0000256" key="6">
    <source>
        <dbReference type="SAM" id="MobiDB-lite"/>
    </source>
</evidence>
<dbReference type="InterPro" id="IPR042619">
    <property type="entry name" value="BBS10"/>
</dbReference>
<evidence type="ECO:0000313" key="7">
    <source>
        <dbReference type="Ensembl" id="ENSPKIP00000016109.1"/>
    </source>
</evidence>
<proteinExistence type="inferred from homology"/>
<evidence type="ECO:0000256" key="5">
    <source>
        <dbReference type="RuleBase" id="RU004187"/>
    </source>
</evidence>